<feature type="compositionally biased region" description="Basic residues" evidence="1">
    <location>
        <begin position="48"/>
        <end position="59"/>
    </location>
</feature>
<accession>A0A0A9B2A3</accession>
<sequence length="59" mass="6478">MTRMTPPSPCPSPGWPTSPKRPLSSPRILRTRPSSSRESSSSFPDLRGHRHRPRAGVGS</sequence>
<proteinExistence type="predicted"/>
<evidence type="ECO:0000256" key="1">
    <source>
        <dbReference type="SAM" id="MobiDB-lite"/>
    </source>
</evidence>
<feature type="compositionally biased region" description="Pro residues" evidence="1">
    <location>
        <begin position="1"/>
        <end position="16"/>
    </location>
</feature>
<organism evidence="2">
    <name type="scientific">Arundo donax</name>
    <name type="common">Giant reed</name>
    <name type="synonym">Donax arundinaceus</name>
    <dbReference type="NCBI Taxonomy" id="35708"/>
    <lineage>
        <taxon>Eukaryota</taxon>
        <taxon>Viridiplantae</taxon>
        <taxon>Streptophyta</taxon>
        <taxon>Embryophyta</taxon>
        <taxon>Tracheophyta</taxon>
        <taxon>Spermatophyta</taxon>
        <taxon>Magnoliopsida</taxon>
        <taxon>Liliopsida</taxon>
        <taxon>Poales</taxon>
        <taxon>Poaceae</taxon>
        <taxon>PACMAD clade</taxon>
        <taxon>Arundinoideae</taxon>
        <taxon>Arundineae</taxon>
        <taxon>Arundo</taxon>
    </lineage>
</organism>
<name>A0A0A9B2A3_ARUDO</name>
<dbReference type="EMBL" id="GBRH01242590">
    <property type="protein sequence ID" value="JAD55305.1"/>
    <property type="molecule type" value="Transcribed_RNA"/>
</dbReference>
<evidence type="ECO:0000313" key="2">
    <source>
        <dbReference type="EMBL" id="JAD55305.1"/>
    </source>
</evidence>
<protein>
    <submittedName>
        <fullName evidence="2">Uncharacterized protein</fullName>
    </submittedName>
</protein>
<feature type="region of interest" description="Disordered" evidence="1">
    <location>
        <begin position="1"/>
        <end position="59"/>
    </location>
</feature>
<reference evidence="2" key="2">
    <citation type="journal article" date="2015" name="Data Brief">
        <title>Shoot transcriptome of the giant reed, Arundo donax.</title>
        <authorList>
            <person name="Barrero R.A."/>
            <person name="Guerrero F.D."/>
            <person name="Moolhuijzen P."/>
            <person name="Goolsby J.A."/>
            <person name="Tidwell J."/>
            <person name="Bellgard S.E."/>
            <person name="Bellgard M.I."/>
        </authorList>
    </citation>
    <scope>NUCLEOTIDE SEQUENCE</scope>
    <source>
        <tissue evidence="2">Shoot tissue taken approximately 20 cm above the soil surface</tissue>
    </source>
</reference>
<reference evidence="2" key="1">
    <citation type="submission" date="2014-09" db="EMBL/GenBank/DDBJ databases">
        <authorList>
            <person name="Magalhaes I.L.F."/>
            <person name="Oliveira U."/>
            <person name="Santos F.R."/>
            <person name="Vidigal T.H.D.A."/>
            <person name="Brescovit A.D."/>
            <person name="Santos A.J."/>
        </authorList>
    </citation>
    <scope>NUCLEOTIDE SEQUENCE</scope>
    <source>
        <tissue evidence="2">Shoot tissue taken approximately 20 cm above the soil surface</tissue>
    </source>
</reference>
<dbReference type="AlphaFoldDB" id="A0A0A9B2A3"/>